<name>A0A8S5LYN1_9CAUD</name>
<evidence type="ECO:0000313" key="1">
    <source>
        <dbReference type="EMBL" id="DAD75149.1"/>
    </source>
</evidence>
<dbReference type="EMBL" id="BK014775">
    <property type="protein sequence ID" value="DAD75149.1"/>
    <property type="molecule type" value="Genomic_DNA"/>
</dbReference>
<reference evidence="1" key="1">
    <citation type="journal article" date="2021" name="Proc. Natl. Acad. Sci. U.S.A.">
        <title>A Catalog of Tens of Thousands of Viruses from Human Metagenomes Reveals Hidden Associations with Chronic Diseases.</title>
        <authorList>
            <person name="Tisza M.J."/>
            <person name="Buck C.B."/>
        </authorList>
    </citation>
    <scope>NUCLEOTIDE SEQUENCE</scope>
    <source>
        <strain evidence="1">Ctkcl3</strain>
    </source>
</reference>
<proteinExistence type="predicted"/>
<organism evidence="1">
    <name type="scientific">Siphoviridae sp. ctkcl3</name>
    <dbReference type="NCBI Taxonomy" id="2826445"/>
    <lineage>
        <taxon>Viruses</taxon>
        <taxon>Duplodnaviria</taxon>
        <taxon>Heunggongvirae</taxon>
        <taxon>Uroviricota</taxon>
        <taxon>Caudoviricetes</taxon>
    </lineage>
</organism>
<protein>
    <submittedName>
        <fullName evidence="1">Uncharacterized protein</fullName>
    </submittedName>
</protein>
<sequence length="59" mass="6793">MGIVVKEKEVLVIYYGRRAVSAIYKGARLVWMAVRSCFGSGYWDGDKPWDGDEYWDGNK</sequence>
<accession>A0A8S5LYN1</accession>